<comment type="function">
    <text evidence="10">Plays a role in pre-mRNA splicing as component of the U4/U6-U5 tri-snRNP complex that is involved in spliceosome assembly, and as component of the precatalytic spliceosome (spliceosome B complex). The heptameric LSM2-8 complex binds specifically to the 3'-terminal U-tract of U6 snRNA.</text>
</comment>
<comment type="function">
    <text evidence="13">Plays role in pre-mRNA splicing as component of the U4/U6-U5 tri-snRNP complex that is involved in spliceosome assembly, and as component of the precatalytic spliceosome (spliceosome B complex). The heptameric LSM2-8 complex binds specifically to the 3'-terminal U-tract of U6 snRNA.</text>
</comment>
<evidence type="ECO:0000256" key="8">
    <source>
        <dbReference type="ARBA" id="ARBA00023242"/>
    </source>
</evidence>
<dbReference type="Proteomes" id="UP000887565">
    <property type="component" value="Unplaced"/>
</dbReference>
<reference evidence="16" key="1">
    <citation type="submission" date="2022-11" db="UniProtKB">
        <authorList>
            <consortium name="WormBaseParasite"/>
        </authorList>
    </citation>
    <scope>IDENTIFICATION</scope>
</reference>
<dbReference type="CDD" id="cd01727">
    <property type="entry name" value="LSm8"/>
    <property type="match status" value="1"/>
</dbReference>
<comment type="similarity">
    <text evidence="2 13">Belongs to the snRNP Sm proteins family.</text>
</comment>
<evidence type="ECO:0000256" key="10">
    <source>
        <dbReference type="ARBA" id="ARBA00056431"/>
    </source>
</evidence>
<comment type="subunit">
    <text evidence="11">Component of the precatalytic spliceosome (spliceosome B complex). Component of the U4/U6-U5 tri-snRNP complex, a building block of the precatalytic spliceosome (spliceosome B complex). The U4/U6-U5 tri-snRNP complex is composed of the U4, U6 and U5 snRNAs and at least PRPF3, PRPF4, PRPF6, PRPF8, PRPF31, SNRNP200, TXNL4A, SNRNP40, SNRPB, SNRPD1, SNRPD2, SNRPD3, SNRPE, SNRPF, SNRPG, DDX23, CD2BP2, PPIH, SNU13, EFTUD2, SART1 and USP39, plus LSM2, LSM3, LSM4, LSM5, LSM6, LSM7 and LSM8. LSM2, LSM3, LSM4, LSM5, LSM6, LSM7 and LSM8 form a heptameric, ring-shaped subcomplex (the LSM2-8 complex) that is part of the U4/U6-U5 tri-snRNP complex and the precatalytic spliceosome.</text>
</comment>
<dbReference type="AlphaFoldDB" id="A0A915JS85"/>
<evidence type="ECO:0000256" key="9">
    <source>
        <dbReference type="ARBA" id="ARBA00023274"/>
    </source>
</evidence>
<dbReference type="PANTHER" id="PTHR15588:SF9">
    <property type="entry name" value="U6 SNRNA-ASSOCIATED SM-LIKE PROTEIN LSM8"/>
    <property type="match status" value="1"/>
</dbReference>
<evidence type="ECO:0000256" key="1">
    <source>
        <dbReference type="ARBA" id="ARBA00004123"/>
    </source>
</evidence>
<evidence type="ECO:0000256" key="7">
    <source>
        <dbReference type="ARBA" id="ARBA00023187"/>
    </source>
</evidence>
<dbReference type="InterPro" id="IPR034103">
    <property type="entry name" value="Lsm8"/>
</dbReference>
<evidence type="ECO:0000313" key="15">
    <source>
        <dbReference type="Proteomes" id="UP000887565"/>
    </source>
</evidence>
<keyword evidence="15" id="KW-1185">Reference proteome</keyword>
<comment type="subunit">
    <text evidence="13">LSm subunits form a heteromer with a doughnut shape.</text>
</comment>
<gene>
    <name evidence="13" type="primary">LSM8</name>
</gene>
<keyword evidence="4 13" id="KW-0747">Spliceosome</keyword>
<dbReference type="FunFam" id="2.30.30.100:FF:000022">
    <property type="entry name" value="U6 snRNA-associated Sm-like protein LSm8"/>
    <property type="match status" value="1"/>
</dbReference>
<keyword evidence="7 13" id="KW-0508">mRNA splicing</keyword>
<keyword evidence="3 13" id="KW-0507">mRNA processing</keyword>
<evidence type="ECO:0000259" key="14">
    <source>
        <dbReference type="PROSITE" id="PS52002"/>
    </source>
</evidence>
<dbReference type="GO" id="GO:0046540">
    <property type="term" value="C:U4/U6 x U5 tri-snRNP complex"/>
    <property type="evidence" value="ECO:0007669"/>
    <property type="project" value="UniProtKB-UniRule"/>
</dbReference>
<dbReference type="GO" id="GO:0005688">
    <property type="term" value="C:U6 snRNP"/>
    <property type="evidence" value="ECO:0007669"/>
    <property type="project" value="UniProtKB-UniRule"/>
</dbReference>
<name>A0A915JS85_ROMCU</name>
<dbReference type="WBParaSite" id="nRc.2.0.1.t28963-RA">
    <property type="protein sequence ID" value="nRc.2.0.1.t28963-RA"/>
    <property type="gene ID" value="nRc.2.0.1.g28963"/>
</dbReference>
<evidence type="ECO:0000256" key="2">
    <source>
        <dbReference type="ARBA" id="ARBA00006850"/>
    </source>
</evidence>
<dbReference type="SUPFAM" id="SSF50182">
    <property type="entry name" value="Sm-like ribonucleoproteins"/>
    <property type="match status" value="1"/>
</dbReference>
<keyword evidence="6" id="KW-0007">Acetylation</keyword>
<evidence type="ECO:0000256" key="12">
    <source>
        <dbReference type="ARBA" id="ARBA00067760"/>
    </source>
</evidence>
<dbReference type="GO" id="GO:0071011">
    <property type="term" value="C:precatalytic spliceosome"/>
    <property type="evidence" value="ECO:0007669"/>
    <property type="project" value="TreeGrafter"/>
</dbReference>
<proteinExistence type="inferred from homology"/>
<comment type="subcellular location">
    <subcellularLocation>
        <location evidence="1 13">Nucleus</location>
    </subcellularLocation>
</comment>
<protein>
    <recommendedName>
        <fullName evidence="12 13">U6 snRNA-associated Sm-like protein LSm8</fullName>
    </recommendedName>
</protein>
<dbReference type="InterPro" id="IPR001163">
    <property type="entry name" value="Sm_dom_euk/arc"/>
</dbReference>
<feature type="domain" description="Sm" evidence="14">
    <location>
        <begin position="20"/>
        <end position="98"/>
    </location>
</feature>
<organism evidence="15 16">
    <name type="scientific">Romanomermis culicivorax</name>
    <name type="common">Nematode worm</name>
    <dbReference type="NCBI Taxonomy" id="13658"/>
    <lineage>
        <taxon>Eukaryota</taxon>
        <taxon>Metazoa</taxon>
        <taxon>Ecdysozoa</taxon>
        <taxon>Nematoda</taxon>
        <taxon>Enoplea</taxon>
        <taxon>Dorylaimia</taxon>
        <taxon>Mermithida</taxon>
        <taxon>Mermithoidea</taxon>
        <taxon>Mermithidae</taxon>
        <taxon>Romanomermis</taxon>
    </lineage>
</organism>
<dbReference type="InterPro" id="IPR010920">
    <property type="entry name" value="LSM_dom_sf"/>
</dbReference>
<dbReference type="SMART" id="SM00651">
    <property type="entry name" value="Sm"/>
    <property type="match status" value="1"/>
</dbReference>
<dbReference type="GO" id="GO:0000398">
    <property type="term" value="P:mRNA splicing, via spliceosome"/>
    <property type="evidence" value="ECO:0007669"/>
    <property type="project" value="UniProtKB-UniRule"/>
</dbReference>
<evidence type="ECO:0000256" key="11">
    <source>
        <dbReference type="ARBA" id="ARBA00063389"/>
    </source>
</evidence>
<accession>A0A915JS85</accession>
<dbReference type="Gene3D" id="2.30.30.100">
    <property type="match status" value="1"/>
</dbReference>
<evidence type="ECO:0000256" key="5">
    <source>
        <dbReference type="ARBA" id="ARBA00022884"/>
    </source>
</evidence>
<keyword evidence="8 13" id="KW-0539">Nucleus</keyword>
<evidence type="ECO:0000256" key="13">
    <source>
        <dbReference type="RuleBase" id="RU365048"/>
    </source>
</evidence>
<evidence type="ECO:0000256" key="4">
    <source>
        <dbReference type="ARBA" id="ARBA00022728"/>
    </source>
</evidence>
<evidence type="ECO:0000256" key="6">
    <source>
        <dbReference type="ARBA" id="ARBA00022990"/>
    </source>
</evidence>
<keyword evidence="9 13" id="KW-0687">Ribonucleoprotein</keyword>
<dbReference type="PROSITE" id="PS52002">
    <property type="entry name" value="SM"/>
    <property type="match status" value="1"/>
</dbReference>
<evidence type="ECO:0000313" key="16">
    <source>
        <dbReference type="WBParaSite" id="nRc.2.0.1.t28963-RA"/>
    </source>
</evidence>
<keyword evidence="5 13" id="KW-0694">RNA-binding</keyword>
<dbReference type="OMA" id="TLESYMN"/>
<dbReference type="InterPro" id="IPR044642">
    <property type="entry name" value="PTHR15588"/>
</dbReference>
<dbReference type="Pfam" id="PF01423">
    <property type="entry name" value="LSM"/>
    <property type="match status" value="1"/>
</dbReference>
<evidence type="ECO:0000256" key="3">
    <source>
        <dbReference type="ARBA" id="ARBA00022664"/>
    </source>
</evidence>
<sequence>MISKCDRDSYIRRYVQFLTAMTSGIESFANKMISVITSDGRNIIQAGLLKGFDQTVNLILHDSYERVYSTQQGVEQVSLGLSLIRGDNVAVIGEIDEEIDRRLDFANIKAEPLLPIWNI</sequence>
<dbReference type="GO" id="GO:0003729">
    <property type="term" value="F:mRNA binding"/>
    <property type="evidence" value="ECO:0007669"/>
    <property type="project" value="TreeGrafter"/>
</dbReference>
<dbReference type="InterPro" id="IPR047575">
    <property type="entry name" value="Sm"/>
</dbReference>
<dbReference type="PANTHER" id="PTHR15588">
    <property type="entry name" value="LSM1"/>
    <property type="match status" value="1"/>
</dbReference>